<dbReference type="Gene3D" id="1.10.1740.10">
    <property type="match status" value="1"/>
</dbReference>
<evidence type="ECO:0000313" key="5">
    <source>
        <dbReference type="Proteomes" id="UP000541352"/>
    </source>
</evidence>
<keyword evidence="5" id="KW-1185">Reference proteome</keyword>
<dbReference type="NCBIfam" id="TIGR02937">
    <property type="entry name" value="sigma70-ECF"/>
    <property type="match status" value="1"/>
</dbReference>
<dbReference type="EMBL" id="JACIBY010000002">
    <property type="protein sequence ID" value="MBB3837543.1"/>
    <property type="molecule type" value="Genomic_DNA"/>
</dbReference>
<dbReference type="PANTHER" id="PTHR47756:SF2">
    <property type="entry name" value="BLL6612 PROTEIN"/>
    <property type="match status" value="1"/>
</dbReference>
<sequence length="415" mass="47723">MTEVHQLAEHLFRHESGKMLAVLTRLFGFPNYDTARDVVQDTLLAAMQHWKVHGIPDNPTGWLYATAKNKVLDRLRRERLHDELSVHLSHQLQSEQAMQQHIDQLFLEHEIEDSQLRMMFACCHPSLPPEAQITLILRTLCGLSIPEIAKAFLSNDETINKRLYRVKDKIRSTPIELEVPTGNELLPRLDAILKAIYLLFNEGYTSQSPDLLIRKDLCEEALRLGTLLYQHRYTALPKTAALLSLMYFQASRFEARQDEEGNIVLLAHQNRQKWHPQLIKQGIYYLDEASRGDEISSYHLEAAIASYHARAETFEKTNWQAITYLYRLLEQINPSSMVQFNKAIAIGFADGPQRGIDALLPLTNLAKNQYYQVALGDFYAQLSQKATAKAHYETAIQLTTSKAEWQLIWKKIEAL</sequence>
<gene>
    <name evidence="4" type="ORF">FHS57_001537</name>
</gene>
<evidence type="ECO:0000259" key="3">
    <source>
        <dbReference type="Pfam" id="PF20239"/>
    </source>
</evidence>
<dbReference type="Pfam" id="PF08281">
    <property type="entry name" value="Sigma70_r4_2"/>
    <property type="match status" value="1"/>
</dbReference>
<dbReference type="GO" id="GO:0016987">
    <property type="term" value="F:sigma factor activity"/>
    <property type="evidence" value="ECO:0007669"/>
    <property type="project" value="InterPro"/>
</dbReference>
<dbReference type="InterPro" id="IPR046531">
    <property type="entry name" value="DUF6596"/>
</dbReference>
<evidence type="ECO:0000313" key="4">
    <source>
        <dbReference type="EMBL" id="MBB3837543.1"/>
    </source>
</evidence>
<evidence type="ECO:0000259" key="2">
    <source>
        <dbReference type="Pfam" id="PF08281"/>
    </source>
</evidence>
<reference evidence="4 5" key="1">
    <citation type="submission" date="2020-08" db="EMBL/GenBank/DDBJ databases">
        <title>Genomic Encyclopedia of Type Strains, Phase IV (KMG-IV): sequencing the most valuable type-strain genomes for metagenomic binning, comparative biology and taxonomic classification.</title>
        <authorList>
            <person name="Goeker M."/>
        </authorList>
    </citation>
    <scope>NUCLEOTIDE SEQUENCE [LARGE SCALE GENOMIC DNA]</scope>
    <source>
        <strain evidence="4 5">DSM 17976</strain>
    </source>
</reference>
<dbReference type="Pfam" id="PF20239">
    <property type="entry name" value="DUF6596"/>
    <property type="match status" value="1"/>
</dbReference>
<organism evidence="4 5">
    <name type="scientific">Runella defluvii</name>
    <dbReference type="NCBI Taxonomy" id="370973"/>
    <lineage>
        <taxon>Bacteria</taxon>
        <taxon>Pseudomonadati</taxon>
        <taxon>Bacteroidota</taxon>
        <taxon>Cytophagia</taxon>
        <taxon>Cytophagales</taxon>
        <taxon>Spirosomataceae</taxon>
        <taxon>Runella</taxon>
    </lineage>
</organism>
<evidence type="ECO:0000259" key="1">
    <source>
        <dbReference type="Pfam" id="PF04542"/>
    </source>
</evidence>
<dbReference type="Gene3D" id="1.10.10.10">
    <property type="entry name" value="Winged helix-like DNA-binding domain superfamily/Winged helix DNA-binding domain"/>
    <property type="match status" value="1"/>
</dbReference>
<dbReference type="AlphaFoldDB" id="A0A7W5ZHS8"/>
<dbReference type="RefSeq" id="WP_183972244.1">
    <property type="nucleotide sequence ID" value="NZ_JACIBY010000002.1"/>
</dbReference>
<dbReference type="InterPro" id="IPR013325">
    <property type="entry name" value="RNA_pol_sigma_r2"/>
</dbReference>
<dbReference type="InterPro" id="IPR007627">
    <property type="entry name" value="RNA_pol_sigma70_r2"/>
</dbReference>
<dbReference type="Proteomes" id="UP000541352">
    <property type="component" value="Unassembled WGS sequence"/>
</dbReference>
<dbReference type="PANTHER" id="PTHR47756">
    <property type="entry name" value="BLL6612 PROTEIN-RELATED"/>
    <property type="match status" value="1"/>
</dbReference>
<dbReference type="GO" id="GO:0003677">
    <property type="term" value="F:DNA binding"/>
    <property type="evidence" value="ECO:0007669"/>
    <property type="project" value="InterPro"/>
</dbReference>
<dbReference type="Pfam" id="PF04542">
    <property type="entry name" value="Sigma70_r2"/>
    <property type="match status" value="1"/>
</dbReference>
<protein>
    <submittedName>
        <fullName evidence="4">RNA polymerase sigma-70 factor (ECF subfamily)</fullName>
    </submittedName>
</protein>
<comment type="caution">
    <text evidence="4">The sequence shown here is derived from an EMBL/GenBank/DDBJ whole genome shotgun (WGS) entry which is preliminary data.</text>
</comment>
<name>A0A7W5ZHS8_9BACT</name>
<dbReference type="GO" id="GO:0006352">
    <property type="term" value="P:DNA-templated transcription initiation"/>
    <property type="evidence" value="ECO:0007669"/>
    <property type="project" value="InterPro"/>
</dbReference>
<dbReference type="InterPro" id="IPR013324">
    <property type="entry name" value="RNA_pol_sigma_r3/r4-like"/>
</dbReference>
<accession>A0A7W5ZHS8</accession>
<dbReference type="InterPro" id="IPR013249">
    <property type="entry name" value="RNA_pol_sigma70_r4_t2"/>
</dbReference>
<dbReference type="SUPFAM" id="SSF88659">
    <property type="entry name" value="Sigma3 and sigma4 domains of RNA polymerase sigma factors"/>
    <property type="match status" value="1"/>
</dbReference>
<proteinExistence type="predicted"/>
<dbReference type="InterPro" id="IPR014284">
    <property type="entry name" value="RNA_pol_sigma-70_dom"/>
</dbReference>
<dbReference type="SUPFAM" id="SSF88946">
    <property type="entry name" value="Sigma2 domain of RNA polymerase sigma factors"/>
    <property type="match status" value="1"/>
</dbReference>
<feature type="domain" description="RNA polymerase sigma-70 region 2" evidence="1">
    <location>
        <begin position="11"/>
        <end position="79"/>
    </location>
</feature>
<feature type="domain" description="DUF6596" evidence="3">
    <location>
        <begin position="188"/>
        <end position="289"/>
    </location>
</feature>
<feature type="domain" description="RNA polymerase sigma factor 70 region 4 type 2" evidence="2">
    <location>
        <begin position="118"/>
        <end position="169"/>
    </location>
</feature>
<dbReference type="InterPro" id="IPR036388">
    <property type="entry name" value="WH-like_DNA-bd_sf"/>
</dbReference>